<evidence type="ECO:0000256" key="2">
    <source>
        <dbReference type="SAM" id="SignalP"/>
    </source>
</evidence>
<reference evidence="3 4" key="1">
    <citation type="journal article" date="2020" name="Biotechnol. Biofuels">
        <title>New insights from the biogas microbiome by comprehensive genome-resolved metagenomics of nearly 1600 species originating from multiple anaerobic digesters.</title>
        <authorList>
            <person name="Campanaro S."/>
            <person name="Treu L."/>
            <person name="Rodriguez-R L.M."/>
            <person name="Kovalovszki A."/>
            <person name="Ziels R.M."/>
            <person name="Maus I."/>
            <person name="Zhu X."/>
            <person name="Kougias P.G."/>
            <person name="Basile A."/>
            <person name="Luo G."/>
            <person name="Schluter A."/>
            <person name="Konstantinidis K.T."/>
            <person name="Angelidaki I."/>
        </authorList>
    </citation>
    <scope>NUCLEOTIDE SEQUENCE [LARGE SCALE GENOMIC DNA]</scope>
    <source>
        <strain evidence="3">AS27yjCOA_65</strain>
    </source>
</reference>
<dbReference type="InterPro" id="IPR027268">
    <property type="entry name" value="Peptidase_M4/M1_CTD_sf"/>
</dbReference>
<accession>A0A7X9FQW5</accession>
<proteinExistence type="predicted"/>
<evidence type="ECO:0000313" key="4">
    <source>
        <dbReference type="Proteomes" id="UP000524246"/>
    </source>
</evidence>
<name>A0A7X9FQW5_9DELT</name>
<keyword evidence="2" id="KW-0732">Signal</keyword>
<comment type="caution">
    <text evidence="3">The sequence shown here is derived from an EMBL/GenBank/DDBJ whole genome shotgun (WGS) entry which is preliminary data.</text>
</comment>
<feature type="chain" id="PRO_5031517415" description="Peptidase M1 membrane alanine aminopeptidase domain-containing protein" evidence="2">
    <location>
        <begin position="25"/>
        <end position="476"/>
    </location>
</feature>
<evidence type="ECO:0008006" key="5">
    <source>
        <dbReference type="Google" id="ProtNLM"/>
    </source>
</evidence>
<dbReference type="EMBL" id="JAAZON010000134">
    <property type="protein sequence ID" value="NMC62208.1"/>
    <property type="molecule type" value="Genomic_DNA"/>
</dbReference>
<dbReference type="AlphaFoldDB" id="A0A7X9FQW5"/>
<feature type="region of interest" description="Disordered" evidence="1">
    <location>
        <begin position="273"/>
        <end position="294"/>
    </location>
</feature>
<dbReference type="SUPFAM" id="SSF55486">
    <property type="entry name" value="Metalloproteases ('zincins'), catalytic domain"/>
    <property type="match status" value="1"/>
</dbReference>
<dbReference type="Proteomes" id="UP000524246">
    <property type="component" value="Unassembled WGS sequence"/>
</dbReference>
<dbReference type="Gene3D" id="1.10.390.10">
    <property type="entry name" value="Neutral Protease Domain 2"/>
    <property type="match status" value="1"/>
</dbReference>
<feature type="signal peptide" evidence="2">
    <location>
        <begin position="1"/>
        <end position="24"/>
    </location>
</feature>
<organism evidence="3 4">
    <name type="scientific">SAR324 cluster bacterium</name>
    <dbReference type="NCBI Taxonomy" id="2024889"/>
    <lineage>
        <taxon>Bacteria</taxon>
        <taxon>Deltaproteobacteria</taxon>
        <taxon>SAR324 cluster</taxon>
    </lineage>
</organism>
<gene>
    <name evidence="3" type="ORF">GYA55_03485</name>
</gene>
<evidence type="ECO:0000313" key="3">
    <source>
        <dbReference type="EMBL" id="NMC62208.1"/>
    </source>
</evidence>
<evidence type="ECO:0000256" key="1">
    <source>
        <dbReference type="SAM" id="MobiDB-lite"/>
    </source>
</evidence>
<sequence length="476" mass="55911">MSLKSVFILFFFLFMFSSPVQSLADEQTFIVNLKHGPLKVTIEYDTEYSSWADYAIEQVKFYLPRVEQYLGIRFPPYRHIHIYHCSDCLSWNQDDWIRINYKESIVGSPGLLIHELNHFWFRYDTAPKCQNWLIEGIVSYLPIAMREKGTLPDTTEYRDIINRYWGFNWVPTEDRKITALCPFDESKRSGVYLMSYRLQFLIHKILGPTKYQRFLRNYHRTHPHDNKAVIKLLRRFEKRNWRLFLRGWVFKGSYKYISFSDFTSDDDKDGLSNGEEYAYKTSRSNPDSDGDAIPDGAEILHELNPLKFNENASEIIRSYGPFIDGLGDEWELFDYSTVIEKSNDTDPSVSWADMSEMNYLIKDDRLIVRVQTAGALPSLSNVFFDILIDTNNDNHHEYEFGFYLASPLYPWRYDKAADTSESKLELQAGRGNVIEMGIPLSLIPTRSFSIYPIIRNNSNKINYDEWGSWVNVIPFD</sequence>
<protein>
    <recommendedName>
        <fullName evidence="5">Peptidase M1 membrane alanine aminopeptidase domain-containing protein</fullName>
    </recommendedName>
</protein>